<evidence type="ECO:0000256" key="2">
    <source>
        <dbReference type="ARBA" id="ARBA00006236"/>
    </source>
</evidence>
<feature type="transmembrane region" description="Helical" evidence="8">
    <location>
        <begin position="217"/>
        <end position="241"/>
    </location>
</feature>
<sequence length="404" mass="43942">MSELDQGITEINRNRAFYSMLIMVPLGGAATDIYIPSLPAMESYFQADRFAVQSTLLIFMAGYGVGQIIAGPLTDSMGRRIPILLSTILFVIASVGIALAPPLWMVIALRAAQGILVACSAVGARAIVADCYQGSERIKVANWMTIAWATGPILSPALGGYLQIWFGWTASFWFLAGWGAIVVVVAAALLPETRVHAHRQPIGKAFAVYRRMAIDRVYLPTALGMACLISVMYGFEVLAPFYIQTDLKHSPVFYGHLQLLLGCLWLGGNFFNRVISTRFKVIRIITAAAGISLLVSIVMLLLDLSGIFSVAALVVPAGIIYFLMAMIWPNGYDKCLARFQHAGGSANALVSGLFIIVSAVFTAVASLLESPTAWPMWVLYIFVTAATLLFFAGFLRKEFDYVVK</sequence>
<dbReference type="Gene3D" id="1.20.1720.10">
    <property type="entry name" value="Multidrug resistance protein D"/>
    <property type="match status" value="1"/>
</dbReference>
<feature type="transmembrane region" description="Helical" evidence="8">
    <location>
        <begin position="253"/>
        <end position="272"/>
    </location>
</feature>
<feature type="transmembrane region" description="Helical" evidence="8">
    <location>
        <begin position="374"/>
        <end position="395"/>
    </location>
</feature>
<dbReference type="InterPro" id="IPR036259">
    <property type="entry name" value="MFS_trans_sf"/>
</dbReference>
<keyword evidence="8" id="KW-0997">Cell inner membrane</keyword>
<dbReference type="InterPro" id="IPR020846">
    <property type="entry name" value="MFS_dom"/>
</dbReference>
<dbReference type="PANTHER" id="PTHR23502:SF132">
    <property type="entry name" value="POLYAMINE TRANSPORTER 2-RELATED"/>
    <property type="match status" value="1"/>
</dbReference>
<evidence type="ECO:0000256" key="3">
    <source>
        <dbReference type="ARBA" id="ARBA00022448"/>
    </source>
</evidence>
<feature type="domain" description="Major facilitator superfamily (MFS) profile" evidence="9">
    <location>
        <begin position="1"/>
        <end position="399"/>
    </location>
</feature>
<proteinExistence type="inferred from homology"/>
<evidence type="ECO:0000256" key="8">
    <source>
        <dbReference type="RuleBase" id="RU365088"/>
    </source>
</evidence>
<dbReference type="SUPFAM" id="SSF103473">
    <property type="entry name" value="MFS general substrate transporter"/>
    <property type="match status" value="1"/>
</dbReference>
<comment type="subcellular location">
    <subcellularLocation>
        <location evidence="8">Cell inner membrane</location>
        <topology evidence="8">Multi-pass membrane protein</topology>
    </subcellularLocation>
    <subcellularLocation>
        <location evidence="1">Cell membrane</location>
        <topology evidence="1">Multi-pass membrane protein</topology>
    </subcellularLocation>
</comment>
<evidence type="ECO:0000256" key="5">
    <source>
        <dbReference type="ARBA" id="ARBA00022692"/>
    </source>
</evidence>
<keyword evidence="6 8" id="KW-1133">Transmembrane helix</keyword>
<feature type="transmembrane region" description="Helical" evidence="8">
    <location>
        <begin position="107"/>
        <end position="128"/>
    </location>
</feature>
<evidence type="ECO:0000256" key="4">
    <source>
        <dbReference type="ARBA" id="ARBA00022475"/>
    </source>
</evidence>
<dbReference type="EMBL" id="BMXE01000010">
    <property type="protein sequence ID" value="GHB47433.1"/>
    <property type="molecule type" value="Genomic_DNA"/>
</dbReference>
<feature type="transmembrane region" description="Helical" evidence="8">
    <location>
        <begin position="284"/>
        <end position="302"/>
    </location>
</feature>
<feature type="transmembrane region" description="Helical" evidence="8">
    <location>
        <begin position="348"/>
        <end position="368"/>
    </location>
</feature>
<accession>A0ABQ3ERR9</accession>
<organism evidence="10 11">
    <name type="scientific">Pseudovibrio japonicus</name>
    <dbReference type="NCBI Taxonomy" id="366534"/>
    <lineage>
        <taxon>Bacteria</taxon>
        <taxon>Pseudomonadati</taxon>
        <taxon>Pseudomonadota</taxon>
        <taxon>Alphaproteobacteria</taxon>
        <taxon>Hyphomicrobiales</taxon>
        <taxon>Stappiaceae</taxon>
        <taxon>Pseudovibrio</taxon>
    </lineage>
</organism>
<dbReference type="Proteomes" id="UP000637980">
    <property type="component" value="Unassembled WGS sequence"/>
</dbReference>
<evidence type="ECO:0000256" key="7">
    <source>
        <dbReference type="ARBA" id="ARBA00023136"/>
    </source>
</evidence>
<name>A0ABQ3ERR9_9HYPH</name>
<comment type="caution">
    <text evidence="10">The sequence shown here is derived from an EMBL/GenBank/DDBJ whole genome shotgun (WGS) entry which is preliminary data.</text>
</comment>
<comment type="similarity">
    <text evidence="2 8">Belongs to the major facilitator superfamily. Bcr/CmlA family.</text>
</comment>
<evidence type="ECO:0000256" key="6">
    <source>
        <dbReference type="ARBA" id="ARBA00022989"/>
    </source>
</evidence>
<gene>
    <name evidence="10" type="ORF">GCM10007094_40880</name>
</gene>
<dbReference type="CDD" id="cd17320">
    <property type="entry name" value="MFS_MdfA_MDR_like"/>
    <property type="match status" value="1"/>
</dbReference>
<dbReference type="RefSeq" id="WP_189438667.1">
    <property type="nucleotide sequence ID" value="NZ_BMXE01000010.1"/>
</dbReference>
<dbReference type="InterPro" id="IPR004812">
    <property type="entry name" value="Efflux_drug-R_Bcr/CmlA"/>
</dbReference>
<evidence type="ECO:0000256" key="1">
    <source>
        <dbReference type="ARBA" id="ARBA00004651"/>
    </source>
</evidence>
<feature type="transmembrane region" description="Helical" evidence="8">
    <location>
        <begin position="170"/>
        <end position="190"/>
    </location>
</feature>
<evidence type="ECO:0000313" key="10">
    <source>
        <dbReference type="EMBL" id="GHB47433.1"/>
    </source>
</evidence>
<dbReference type="PROSITE" id="PS50850">
    <property type="entry name" value="MFS"/>
    <property type="match status" value="1"/>
</dbReference>
<protein>
    <recommendedName>
        <fullName evidence="8">Bcr/CflA family efflux transporter</fullName>
    </recommendedName>
</protein>
<keyword evidence="11" id="KW-1185">Reference proteome</keyword>
<keyword evidence="5 8" id="KW-0812">Transmembrane</keyword>
<evidence type="ECO:0000313" key="11">
    <source>
        <dbReference type="Proteomes" id="UP000637980"/>
    </source>
</evidence>
<dbReference type="NCBIfam" id="TIGR00710">
    <property type="entry name" value="efflux_Bcr_CflA"/>
    <property type="match status" value="1"/>
</dbReference>
<feature type="transmembrane region" description="Helical" evidence="8">
    <location>
        <begin position="16"/>
        <end position="35"/>
    </location>
</feature>
<keyword evidence="4" id="KW-1003">Cell membrane</keyword>
<dbReference type="PANTHER" id="PTHR23502">
    <property type="entry name" value="MAJOR FACILITATOR SUPERFAMILY"/>
    <property type="match status" value="1"/>
</dbReference>
<keyword evidence="3 8" id="KW-0813">Transport</keyword>
<feature type="transmembrane region" description="Helical" evidence="8">
    <location>
        <begin position="140"/>
        <end position="164"/>
    </location>
</feature>
<evidence type="ECO:0000259" key="9">
    <source>
        <dbReference type="PROSITE" id="PS50850"/>
    </source>
</evidence>
<keyword evidence="7 8" id="KW-0472">Membrane</keyword>
<feature type="transmembrane region" description="Helical" evidence="8">
    <location>
        <begin position="81"/>
        <end position="101"/>
    </location>
</feature>
<dbReference type="Pfam" id="PF07690">
    <property type="entry name" value="MFS_1"/>
    <property type="match status" value="1"/>
</dbReference>
<feature type="transmembrane region" description="Helical" evidence="8">
    <location>
        <begin position="308"/>
        <end position="328"/>
    </location>
</feature>
<feature type="transmembrane region" description="Helical" evidence="8">
    <location>
        <begin position="50"/>
        <end position="69"/>
    </location>
</feature>
<reference evidence="11" key="1">
    <citation type="journal article" date="2019" name="Int. J. Syst. Evol. Microbiol.">
        <title>The Global Catalogue of Microorganisms (GCM) 10K type strain sequencing project: providing services to taxonomists for standard genome sequencing and annotation.</title>
        <authorList>
            <consortium name="The Broad Institute Genomics Platform"/>
            <consortium name="The Broad Institute Genome Sequencing Center for Infectious Disease"/>
            <person name="Wu L."/>
            <person name="Ma J."/>
        </authorList>
    </citation>
    <scope>NUCLEOTIDE SEQUENCE [LARGE SCALE GENOMIC DNA]</scope>
    <source>
        <strain evidence="11">KCTC 12861</strain>
    </source>
</reference>
<dbReference type="InterPro" id="IPR011701">
    <property type="entry name" value="MFS"/>
</dbReference>